<dbReference type="SUPFAM" id="SSF52242">
    <property type="entry name" value="Cobalamin (vitamin B12)-binding domain"/>
    <property type="match status" value="1"/>
</dbReference>
<gene>
    <name evidence="4" type="ORF">ACFYTF_30040</name>
</gene>
<dbReference type="Gene3D" id="3.40.50.280">
    <property type="entry name" value="Cobalamin-binding domain"/>
    <property type="match status" value="1"/>
</dbReference>
<dbReference type="InterPro" id="IPR003759">
    <property type="entry name" value="Cbl-bd_cap"/>
</dbReference>
<dbReference type="InterPro" id="IPR006158">
    <property type="entry name" value="Cobalamin-bd"/>
</dbReference>
<dbReference type="PROSITE" id="PS51332">
    <property type="entry name" value="B12_BINDING"/>
    <property type="match status" value="1"/>
</dbReference>
<dbReference type="PANTHER" id="PTHR45833:SF1">
    <property type="entry name" value="METHIONINE SYNTHASE"/>
    <property type="match status" value="1"/>
</dbReference>
<comment type="caution">
    <text evidence="4">The sequence shown here is derived from an EMBL/GenBank/DDBJ whole genome shotgun (WGS) entry which is preliminary data.</text>
</comment>
<keyword evidence="5" id="KW-1185">Reference proteome</keyword>
<dbReference type="RefSeq" id="WP_387703235.1">
    <property type="nucleotide sequence ID" value="NZ_JBIAMX010000031.1"/>
</dbReference>
<keyword evidence="1" id="KW-0479">Metal-binding</keyword>
<dbReference type="Proteomes" id="UP001601444">
    <property type="component" value="Unassembled WGS sequence"/>
</dbReference>
<reference evidence="4 5" key="1">
    <citation type="submission" date="2024-10" db="EMBL/GenBank/DDBJ databases">
        <title>The Natural Products Discovery Center: Release of the First 8490 Sequenced Strains for Exploring Actinobacteria Biosynthetic Diversity.</title>
        <authorList>
            <person name="Kalkreuter E."/>
            <person name="Kautsar S.A."/>
            <person name="Yang D."/>
            <person name="Bader C.D."/>
            <person name="Teijaro C.N."/>
            <person name="Fluegel L."/>
            <person name="Davis C.M."/>
            <person name="Simpson J.R."/>
            <person name="Lauterbach L."/>
            <person name="Steele A.D."/>
            <person name="Gui C."/>
            <person name="Meng S."/>
            <person name="Li G."/>
            <person name="Viehrig K."/>
            <person name="Ye F."/>
            <person name="Su P."/>
            <person name="Kiefer A.F."/>
            <person name="Nichols A."/>
            <person name="Cepeda A.J."/>
            <person name="Yan W."/>
            <person name="Fan B."/>
            <person name="Jiang Y."/>
            <person name="Adhikari A."/>
            <person name="Zheng C.-J."/>
            <person name="Schuster L."/>
            <person name="Cowan T.M."/>
            <person name="Smanski M.J."/>
            <person name="Chevrette M.G."/>
            <person name="De Carvalho L.P.S."/>
            <person name="Shen B."/>
        </authorList>
    </citation>
    <scope>NUCLEOTIDE SEQUENCE [LARGE SCALE GENOMIC DNA]</scope>
    <source>
        <strain evidence="4 5">NPDC004045</strain>
    </source>
</reference>
<feature type="domain" description="B12-binding" evidence="3">
    <location>
        <begin position="94"/>
        <end position="224"/>
    </location>
</feature>
<proteinExistence type="predicted"/>
<keyword evidence="2" id="KW-0170">Cobalt</keyword>
<evidence type="ECO:0000313" key="4">
    <source>
        <dbReference type="EMBL" id="MFF0547085.1"/>
    </source>
</evidence>
<sequence length="344" mass="37291">MTSPDSLDRERETLWASVLEMDEDRALDLVRALIDHGVDAETVLLKVIAPVQLKVGEEWAANRMTVAQEHAATAINDRAVAALPRRSATPRAASGKVTVACVAGEWHALPARLLAEVLRIRGWQVDFLGAQLPTHHLIAHLHSHNPDVVALSASLATRLPDAHATITACQATSVPVIVGGAAFGRDGRYARTLGADGWARDAPDAADLLATGFPRATRRRSAGPVDRLPHLLDQEYTMVSTTVSSLVAGTMAGLEQHYPPVRQYRADHRERTAEDLRNIVEFLAAALYVDDDELFGDFIAWTSGVLAARQVPSRALLSALSVLEQQLTDFPRARRILAASRSAL</sequence>
<evidence type="ECO:0000313" key="5">
    <source>
        <dbReference type="Proteomes" id="UP001601444"/>
    </source>
</evidence>
<evidence type="ECO:0000256" key="1">
    <source>
        <dbReference type="ARBA" id="ARBA00022723"/>
    </source>
</evidence>
<dbReference type="Pfam" id="PF02310">
    <property type="entry name" value="B12-binding"/>
    <property type="match status" value="1"/>
</dbReference>
<name>A0ABW6PXA6_9NOCA</name>
<dbReference type="EMBL" id="JBIAMX010000031">
    <property type="protein sequence ID" value="MFF0547085.1"/>
    <property type="molecule type" value="Genomic_DNA"/>
</dbReference>
<evidence type="ECO:0000259" key="3">
    <source>
        <dbReference type="PROSITE" id="PS51332"/>
    </source>
</evidence>
<dbReference type="InterPro" id="IPR050554">
    <property type="entry name" value="Met_Synthase/Corrinoid"/>
</dbReference>
<dbReference type="Pfam" id="PF02607">
    <property type="entry name" value="B12-binding_2"/>
    <property type="match status" value="1"/>
</dbReference>
<dbReference type="InterPro" id="IPR036724">
    <property type="entry name" value="Cobalamin-bd_sf"/>
</dbReference>
<dbReference type="Gene3D" id="1.10.1240.10">
    <property type="entry name" value="Methionine synthase domain"/>
    <property type="match status" value="1"/>
</dbReference>
<dbReference type="InterPro" id="IPR036594">
    <property type="entry name" value="Meth_synthase_dom"/>
</dbReference>
<evidence type="ECO:0000256" key="2">
    <source>
        <dbReference type="ARBA" id="ARBA00023285"/>
    </source>
</evidence>
<protein>
    <submittedName>
        <fullName evidence="4">B12-binding domain-containing protein</fullName>
    </submittedName>
</protein>
<dbReference type="PANTHER" id="PTHR45833">
    <property type="entry name" value="METHIONINE SYNTHASE"/>
    <property type="match status" value="1"/>
</dbReference>
<accession>A0ABW6PXA6</accession>
<organism evidence="4 5">
    <name type="scientific">Nocardia thailandica</name>
    <dbReference type="NCBI Taxonomy" id="257275"/>
    <lineage>
        <taxon>Bacteria</taxon>
        <taxon>Bacillati</taxon>
        <taxon>Actinomycetota</taxon>
        <taxon>Actinomycetes</taxon>
        <taxon>Mycobacteriales</taxon>
        <taxon>Nocardiaceae</taxon>
        <taxon>Nocardia</taxon>
    </lineage>
</organism>